<protein>
    <submittedName>
        <fullName evidence="1">Uncharacterized protein</fullName>
    </submittedName>
</protein>
<name>H5Y0S8_9FIRM</name>
<organism evidence="1 2">
    <name type="scientific">Desulfosporosinus youngiae DSM 17734</name>
    <dbReference type="NCBI Taxonomy" id="768710"/>
    <lineage>
        <taxon>Bacteria</taxon>
        <taxon>Bacillati</taxon>
        <taxon>Bacillota</taxon>
        <taxon>Clostridia</taxon>
        <taxon>Eubacteriales</taxon>
        <taxon>Desulfitobacteriaceae</taxon>
        <taxon>Desulfosporosinus</taxon>
    </lineage>
</organism>
<dbReference type="EMBL" id="CM001441">
    <property type="protein sequence ID" value="EHQ92334.1"/>
    <property type="molecule type" value="Genomic_DNA"/>
</dbReference>
<dbReference type="AlphaFoldDB" id="H5Y0S8"/>
<keyword evidence="2" id="KW-1185">Reference proteome</keyword>
<proteinExistence type="predicted"/>
<reference evidence="1 2" key="1">
    <citation type="submission" date="2011-11" db="EMBL/GenBank/DDBJ databases">
        <title>The Noncontiguous Finished genome of Desulfosporosinus youngiae DSM 17734.</title>
        <authorList>
            <consortium name="US DOE Joint Genome Institute (JGI-PGF)"/>
            <person name="Lucas S."/>
            <person name="Han J."/>
            <person name="Lapidus A."/>
            <person name="Cheng J.-F."/>
            <person name="Goodwin L."/>
            <person name="Pitluck S."/>
            <person name="Peters L."/>
            <person name="Ovchinnikova G."/>
            <person name="Lu M."/>
            <person name="Land M.L."/>
            <person name="Hauser L."/>
            <person name="Pester M."/>
            <person name="Spring S."/>
            <person name="Ollivier B."/>
            <person name="Rattei T."/>
            <person name="Klenk H.-P."/>
            <person name="Wagner M."/>
            <person name="Loy A."/>
            <person name="Woyke T.J."/>
        </authorList>
    </citation>
    <scope>NUCLEOTIDE SEQUENCE [LARGE SCALE GENOMIC DNA]</scope>
    <source>
        <strain evidence="1 2">DSM 17734</strain>
    </source>
</reference>
<dbReference type="Proteomes" id="UP000005104">
    <property type="component" value="Chromosome"/>
</dbReference>
<accession>H5Y0S8</accession>
<evidence type="ECO:0000313" key="2">
    <source>
        <dbReference type="Proteomes" id="UP000005104"/>
    </source>
</evidence>
<gene>
    <name evidence="1" type="ORF">DesyoDRAFT_5409</name>
</gene>
<dbReference type="HOGENOM" id="CLU_2648658_0_0_9"/>
<evidence type="ECO:0000313" key="1">
    <source>
        <dbReference type="EMBL" id="EHQ92334.1"/>
    </source>
</evidence>
<sequence>MSKKELCFYSWHGEPGKRKHFLSNYCKEGFHYDSKTDKRLDLPICQDWFGDWSGGCCDLKERKTRGSWVPRRRNII</sequence>